<dbReference type="PROSITE" id="PS50944">
    <property type="entry name" value="HTH_DTXR"/>
    <property type="match status" value="1"/>
</dbReference>
<dbReference type="Proteomes" id="UP000007435">
    <property type="component" value="Chromosome"/>
</dbReference>
<dbReference type="RefSeq" id="WP_013408881.1">
    <property type="nucleotide sequence ID" value="NC_014655.1"/>
</dbReference>
<evidence type="ECO:0000313" key="15">
    <source>
        <dbReference type="EMBL" id="ADQ17835.1"/>
    </source>
</evidence>
<comment type="similarity">
    <text evidence="2">Belongs to the DtxR/MntR family.</text>
</comment>
<keyword evidence="11" id="KW-0464">Manganese</keyword>
<evidence type="ECO:0000256" key="5">
    <source>
        <dbReference type="ARBA" id="ARBA00022490"/>
    </source>
</evidence>
<protein>
    <recommendedName>
        <fullName evidence="4">Transcriptional regulator MntR</fullName>
    </recommendedName>
    <alternativeName>
        <fullName evidence="13">Manganese transport regulator</fullName>
    </alternativeName>
</protein>
<comment type="function">
    <text evidence="12">In the presence of manganese, represses expression of mntH and mntS. Up-regulates expression of mntP.</text>
</comment>
<feature type="domain" description="HTH dtxR-type" evidence="14">
    <location>
        <begin position="1"/>
        <end position="63"/>
    </location>
</feature>
<accession>E4RUE4</accession>
<evidence type="ECO:0000259" key="14">
    <source>
        <dbReference type="PROSITE" id="PS50944"/>
    </source>
</evidence>
<keyword evidence="6" id="KW-0678">Repressor</keyword>
<name>E4RUE4_LEAB4</name>
<dbReference type="Gene3D" id="1.10.10.10">
    <property type="entry name" value="Winged helix-like DNA-binding domain superfamily/Winged helix DNA-binding domain"/>
    <property type="match status" value="1"/>
</dbReference>
<dbReference type="Gene3D" id="2.30.30.90">
    <property type="match status" value="1"/>
</dbReference>
<evidence type="ECO:0000256" key="4">
    <source>
        <dbReference type="ARBA" id="ARBA00022386"/>
    </source>
</evidence>
<reference evidence="15 16" key="2">
    <citation type="journal article" date="2011" name="Stand. Genomic Sci.">
        <title>Complete genome sequence of Leadbetterella byssophila type strain (4M15).</title>
        <authorList>
            <person name="Abt B."/>
            <person name="Teshima H."/>
            <person name="Lucas S."/>
            <person name="Lapidus A."/>
            <person name="Del Rio T.G."/>
            <person name="Nolan M."/>
            <person name="Tice H."/>
            <person name="Cheng J.F."/>
            <person name="Pitluck S."/>
            <person name="Liolios K."/>
            <person name="Pagani I."/>
            <person name="Ivanova N."/>
            <person name="Mavromatis K."/>
            <person name="Pati A."/>
            <person name="Tapia R."/>
            <person name="Han C."/>
            <person name="Goodwin L."/>
            <person name="Chen A."/>
            <person name="Palaniappan K."/>
            <person name="Land M."/>
            <person name="Hauser L."/>
            <person name="Chang Y.J."/>
            <person name="Jeffries C.D."/>
            <person name="Rohde M."/>
            <person name="Goker M."/>
            <person name="Tindall B.J."/>
            <person name="Detter J.C."/>
            <person name="Woyke T."/>
            <person name="Bristow J."/>
            <person name="Eisen J.A."/>
            <person name="Markowitz V."/>
            <person name="Hugenholtz P."/>
            <person name="Klenk H.P."/>
            <person name="Kyrpides N.C."/>
        </authorList>
    </citation>
    <scope>NUCLEOTIDE SEQUENCE [LARGE SCALE GENOMIC DNA]</scope>
    <source>
        <strain evidence="16">DSM 17132 / JCM 16389 / KACC 11308 / NBRC 106382 / 4M15</strain>
    </source>
</reference>
<dbReference type="SMART" id="SM00529">
    <property type="entry name" value="HTH_DTXR"/>
    <property type="match status" value="1"/>
</dbReference>
<evidence type="ECO:0000256" key="12">
    <source>
        <dbReference type="ARBA" id="ARBA00025185"/>
    </source>
</evidence>
<keyword evidence="5" id="KW-0963">Cytoplasm</keyword>
<dbReference type="eggNOG" id="COG1321">
    <property type="taxonomic scope" value="Bacteria"/>
</dbReference>
<dbReference type="STRING" id="649349.Lbys_2139"/>
<comment type="subcellular location">
    <subcellularLocation>
        <location evidence="1">Cytoplasm</location>
    </subcellularLocation>
</comment>
<evidence type="ECO:0000256" key="1">
    <source>
        <dbReference type="ARBA" id="ARBA00004496"/>
    </source>
</evidence>
<evidence type="ECO:0000256" key="2">
    <source>
        <dbReference type="ARBA" id="ARBA00007871"/>
    </source>
</evidence>
<dbReference type="PANTHER" id="PTHR33238">
    <property type="entry name" value="IRON (METAL) DEPENDENT REPRESSOR, DTXR FAMILY"/>
    <property type="match status" value="1"/>
</dbReference>
<dbReference type="InterPro" id="IPR036390">
    <property type="entry name" value="WH_DNA-bd_sf"/>
</dbReference>
<evidence type="ECO:0000256" key="3">
    <source>
        <dbReference type="ARBA" id="ARBA00011738"/>
    </source>
</evidence>
<keyword evidence="8" id="KW-0238">DNA-binding</keyword>
<reference key="1">
    <citation type="submission" date="2010-11" db="EMBL/GenBank/DDBJ databases">
        <title>The complete genome of Leadbetterella byssophila DSM 17132.</title>
        <authorList>
            <consortium name="US DOE Joint Genome Institute (JGI-PGF)"/>
            <person name="Lucas S."/>
            <person name="Copeland A."/>
            <person name="Lapidus A."/>
            <person name="Glavina del Rio T."/>
            <person name="Dalin E."/>
            <person name="Tice H."/>
            <person name="Bruce D."/>
            <person name="Goodwin L."/>
            <person name="Pitluck S."/>
            <person name="Kyrpides N."/>
            <person name="Mavromatis K."/>
            <person name="Ivanova N."/>
            <person name="Teshima H."/>
            <person name="Brettin T."/>
            <person name="Detter J.C."/>
            <person name="Han C."/>
            <person name="Tapia R."/>
            <person name="Land M."/>
            <person name="Hauser L."/>
            <person name="Markowitz V."/>
            <person name="Cheng J.-F."/>
            <person name="Hugenholtz P."/>
            <person name="Woyke T."/>
            <person name="Wu D."/>
            <person name="Tindall B."/>
            <person name="Pomrenke H.G."/>
            <person name="Brambilla E."/>
            <person name="Klenk H.-P."/>
            <person name="Eisen J.A."/>
        </authorList>
    </citation>
    <scope>NUCLEOTIDE SEQUENCE [LARGE SCALE GENOMIC DNA]</scope>
    <source>
        <strain>DSM 17132</strain>
    </source>
</reference>
<dbReference type="SUPFAM" id="SSF47979">
    <property type="entry name" value="Iron-dependent repressor protein, dimerization domain"/>
    <property type="match status" value="1"/>
</dbReference>
<dbReference type="InterPro" id="IPR001367">
    <property type="entry name" value="Fe_dep_repressor"/>
</dbReference>
<dbReference type="KEGG" id="lby:Lbys_2139"/>
<dbReference type="GO" id="GO:0046983">
    <property type="term" value="F:protein dimerization activity"/>
    <property type="evidence" value="ECO:0007669"/>
    <property type="project" value="InterPro"/>
</dbReference>
<evidence type="ECO:0000256" key="13">
    <source>
        <dbReference type="ARBA" id="ARBA00032593"/>
    </source>
</evidence>
<dbReference type="InterPro" id="IPR022689">
    <property type="entry name" value="Iron_dep_repressor"/>
</dbReference>
<evidence type="ECO:0000256" key="9">
    <source>
        <dbReference type="ARBA" id="ARBA00023159"/>
    </source>
</evidence>
<evidence type="ECO:0000256" key="10">
    <source>
        <dbReference type="ARBA" id="ARBA00023163"/>
    </source>
</evidence>
<dbReference type="EMBL" id="CP002305">
    <property type="protein sequence ID" value="ADQ17835.1"/>
    <property type="molecule type" value="Genomic_DNA"/>
</dbReference>
<keyword evidence="7" id="KW-0805">Transcription regulation</keyword>
<evidence type="ECO:0000313" key="16">
    <source>
        <dbReference type="Proteomes" id="UP000007435"/>
    </source>
</evidence>
<dbReference type="InterPro" id="IPR022687">
    <property type="entry name" value="HTH_DTXR"/>
</dbReference>
<dbReference type="HOGENOM" id="CLU_069532_0_2_10"/>
<comment type="subunit">
    <text evidence="3">Homodimer.</text>
</comment>
<dbReference type="Pfam" id="PF04023">
    <property type="entry name" value="FeoA"/>
    <property type="match status" value="1"/>
</dbReference>
<keyword evidence="16" id="KW-1185">Reference proteome</keyword>
<dbReference type="InterPro" id="IPR036388">
    <property type="entry name" value="WH-like_DNA-bd_sf"/>
</dbReference>
<dbReference type="InterPro" id="IPR007167">
    <property type="entry name" value="Fe-transptr_FeoA-like"/>
</dbReference>
<dbReference type="AlphaFoldDB" id="E4RUE4"/>
<keyword evidence="10" id="KW-0804">Transcription</keyword>
<dbReference type="SUPFAM" id="SSF46785">
    <property type="entry name" value="Winged helix' DNA-binding domain"/>
    <property type="match status" value="1"/>
</dbReference>
<dbReference type="GO" id="GO:0003700">
    <property type="term" value="F:DNA-binding transcription factor activity"/>
    <property type="evidence" value="ECO:0007669"/>
    <property type="project" value="InterPro"/>
</dbReference>
<evidence type="ECO:0000256" key="8">
    <source>
        <dbReference type="ARBA" id="ARBA00023125"/>
    </source>
</evidence>
<sequence>MLTLTEENYLKAIFHLSVDHPEVSVLDLSRSLDIKMPTVNSMIKKLAAKDLVEYEKYRPLKLTSEGRKFAGLIIRKHRLVEMFLVEKMGFAWDEVHEVAEQLEHIKSPKLFEKIDEILKHPTVDPHGSPIPNAHGEVPVLNYIKLSEAELKISYRFMAVGSSDDRFLRHIDHLGLKLGDKVEVLEIMEFDHSLNVRINDEKFLSLSPKISSNLRVSPL</sequence>
<organism evidence="15 16">
    <name type="scientific">Leadbetterella byssophila (strain DSM 17132 / JCM 16389 / KACC 11308 / NBRC 106382 / 4M15)</name>
    <dbReference type="NCBI Taxonomy" id="649349"/>
    <lineage>
        <taxon>Bacteria</taxon>
        <taxon>Pseudomonadati</taxon>
        <taxon>Bacteroidota</taxon>
        <taxon>Cytophagia</taxon>
        <taxon>Cytophagales</taxon>
        <taxon>Leadbetterellaceae</taxon>
        <taxon>Leadbetterella</taxon>
    </lineage>
</organism>
<dbReference type="Pfam" id="PF01325">
    <property type="entry name" value="Fe_dep_repress"/>
    <property type="match status" value="1"/>
</dbReference>
<dbReference type="GO" id="GO:0005737">
    <property type="term" value="C:cytoplasm"/>
    <property type="evidence" value="ECO:0007669"/>
    <property type="project" value="UniProtKB-SubCell"/>
</dbReference>
<dbReference type="GO" id="GO:0046914">
    <property type="term" value="F:transition metal ion binding"/>
    <property type="evidence" value="ECO:0007669"/>
    <property type="project" value="InterPro"/>
</dbReference>
<dbReference type="InterPro" id="IPR038157">
    <property type="entry name" value="FeoA_core_dom"/>
</dbReference>
<proteinExistence type="inferred from homology"/>
<keyword evidence="9" id="KW-0010">Activator</keyword>
<dbReference type="Gene3D" id="1.10.60.10">
    <property type="entry name" value="Iron dependent repressor, metal binding and dimerisation domain"/>
    <property type="match status" value="1"/>
</dbReference>
<dbReference type="GO" id="GO:0003677">
    <property type="term" value="F:DNA binding"/>
    <property type="evidence" value="ECO:0007669"/>
    <property type="project" value="UniProtKB-KW"/>
</dbReference>
<gene>
    <name evidence="15" type="ordered locus">Lbys_2139</name>
</gene>
<dbReference type="Pfam" id="PF02742">
    <property type="entry name" value="Fe_dep_repr_C"/>
    <property type="match status" value="1"/>
</dbReference>
<dbReference type="InterPro" id="IPR036421">
    <property type="entry name" value="Fe_dep_repressor_sf"/>
</dbReference>
<evidence type="ECO:0000256" key="7">
    <source>
        <dbReference type="ARBA" id="ARBA00023015"/>
    </source>
</evidence>
<dbReference type="InterPro" id="IPR050536">
    <property type="entry name" value="DtxR_MntR_Metal-Reg"/>
</dbReference>
<evidence type="ECO:0000256" key="11">
    <source>
        <dbReference type="ARBA" id="ARBA00023211"/>
    </source>
</evidence>
<dbReference type="PANTHER" id="PTHR33238:SF11">
    <property type="entry name" value="TRANSCRIPTIONAL REGULATOR MNTR"/>
    <property type="match status" value="1"/>
</dbReference>
<evidence type="ECO:0000256" key="6">
    <source>
        <dbReference type="ARBA" id="ARBA00022491"/>
    </source>
</evidence>
<dbReference type="OrthoDB" id="9791355at2"/>